<name>A0ABY7VQY3_9BACT</name>
<dbReference type="InterPro" id="IPR027392">
    <property type="entry name" value="TF_Znf"/>
</dbReference>
<evidence type="ECO:0000313" key="3">
    <source>
        <dbReference type="Proteomes" id="UP001214250"/>
    </source>
</evidence>
<organism evidence="2 3">
    <name type="scientific">Lentisphaera profundi</name>
    <dbReference type="NCBI Taxonomy" id="1658616"/>
    <lineage>
        <taxon>Bacteria</taxon>
        <taxon>Pseudomonadati</taxon>
        <taxon>Lentisphaerota</taxon>
        <taxon>Lentisphaeria</taxon>
        <taxon>Lentisphaerales</taxon>
        <taxon>Lentisphaeraceae</taxon>
        <taxon>Lentisphaera</taxon>
    </lineage>
</organism>
<feature type="domain" description="Transcription factor zinc-finger" evidence="1">
    <location>
        <begin position="48"/>
        <end position="84"/>
    </location>
</feature>
<proteinExistence type="predicted"/>
<dbReference type="RefSeq" id="WP_274149358.1">
    <property type="nucleotide sequence ID" value="NZ_CP117811.1"/>
</dbReference>
<keyword evidence="3" id="KW-1185">Reference proteome</keyword>
<dbReference type="Pfam" id="PF13453">
    <property type="entry name" value="Zn_ribbon_TFIIB"/>
    <property type="match status" value="1"/>
</dbReference>
<protein>
    <submittedName>
        <fullName evidence="2">Zf-TFIIB domain-containing protein</fullName>
    </submittedName>
</protein>
<reference evidence="2 3" key="1">
    <citation type="submission" date="2023-02" db="EMBL/GenBank/DDBJ databases">
        <title>Genome sequence of Lentisphaera profundi SAORIC-696.</title>
        <authorList>
            <person name="Kim e."/>
            <person name="Cho J.-C."/>
            <person name="Choi A."/>
            <person name="Kang I."/>
        </authorList>
    </citation>
    <scope>NUCLEOTIDE SEQUENCE [LARGE SCALE GENOMIC DNA]</scope>
    <source>
        <strain evidence="2 3">SAORIC-696</strain>
    </source>
</reference>
<dbReference type="Proteomes" id="UP001214250">
    <property type="component" value="Chromosome 1"/>
</dbReference>
<dbReference type="EMBL" id="CP117811">
    <property type="protein sequence ID" value="WDE95650.1"/>
    <property type="molecule type" value="Genomic_DNA"/>
</dbReference>
<evidence type="ECO:0000259" key="1">
    <source>
        <dbReference type="Pfam" id="PF13453"/>
    </source>
</evidence>
<sequence length="104" mass="12067">MSDNSLTKQGYSNEDAYIKEKEIALRAERDELRAVQAKEQAKELHWMRCPKCGGQMEEKDMETMKIDICNSCEGMYFDKGEFEIASKSLESHTVFDKVASFLKW</sequence>
<accession>A0ABY7VQY3</accession>
<evidence type="ECO:0000313" key="2">
    <source>
        <dbReference type="EMBL" id="WDE95650.1"/>
    </source>
</evidence>
<gene>
    <name evidence="2" type="ORF">PQO03_07935</name>
</gene>